<feature type="disulfide bond" evidence="2">
    <location>
        <begin position="47"/>
        <end position="65"/>
    </location>
</feature>
<organism evidence="6 7">
    <name type="scientific">Cylicocyclus nassatus</name>
    <name type="common">Nematode worm</name>
    <dbReference type="NCBI Taxonomy" id="53992"/>
    <lineage>
        <taxon>Eukaryota</taxon>
        <taxon>Metazoa</taxon>
        <taxon>Ecdysozoa</taxon>
        <taxon>Nematoda</taxon>
        <taxon>Chromadorea</taxon>
        <taxon>Rhabditida</taxon>
        <taxon>Rhabditina</taxon>
        <taxon>Rhabditomorpha</taxon>
        <taxon>Strongyloidea</taxon>
        <taxon>Strongylidae</taxon>
        <taxon>Cylicocyclus</taxon>
    </lineage>
</organism>
<dbReference type="InterPro" id="IPR023415">
    <property type="entry name" value="LDLR_class-A_CS"/>
</dbReference>
<feature type="signal peptide" evidence="5">
    <location>
        <begin position="1"/>
        <end position="17"/>
    </location>
</feature>
<evidence type="ECO:0000256" key="5">
    <source>
        <dbReference type="SAM" id="SignalP"/>
    </source>
</evidence>
<evidence type="ECO:0000256" key="2">
    <source>
        <dbReference type="PROSITE-ProRule" id="PRU00124"/>
    </source>
</evidence>
<dbReference type="PROSITE" id="PS50068">
    <property type="entry name" value="LDLRA_2"/>
    <property type="match status" value="1"/>
</dbReference>
<evidence type="ECO:0000256" key="1">
    <source>
        <dbReference type="ARBA" id="ARBA00023157"/>
    </source>
</evidence>
<evidence type="ECO:0000313" key="6">
    <source>
        <dbReference type="EMBL" id="CAJ0592840.1"/>
    </source>
</evidence>
<keyword evidence="5" id="KW-0732">Signal</keyword>
<dbReference type="InterPro" id="IPR002172">
    <property type="entry name" value="LDrepeatLR_classA_rpt"/>
</dbReference>
<dbReference type="InterPro" id="IPR036055">
    <property type="entry name" value="LDL_receptor-like_sf"/>
</dbReference>
<dbReference type="SUPFAM" id="SSF57424">
    <property type="entry name" value="LDL receptor-like module"/>
    <property type="match status" value="1"/>
</dbReference>
<dbReference type="AlphaFoldDB" id="A0AA36GIE0"/>
<dbReference type="PROSITE" id="PS01209">
    <property type="entry name" value="LDLRA_1"/>
    <property type="match status" value="1"/>
</dbReference>
<comment type="caution">
    <text evidence="6">The sequence shown here is derived from an EMBL/GenBank/DDBJ whole genome shotgun (WGS) entry which is preliminary data.</text>
</comment>
<dbReference type="Gene3D" id="4.10.400.10">
    <property type="entry name" value="Low-density Lipoprotein Receptor"/>
    <property type="match status" value="1"/>
</dbReference>
<feature type="chain" id="PRO_5041333571" evidence="5">
    <location>
        <begin position="18"/>
        <end position="172"/>
    </location>
</feature>
<evidence type="ECO:0000313" key="7">
    <source>
        <dbReference type="Proteomes" id="UP001176961"/>
    </source>
</evidence>
<comment type="caution">
    <text evidence="2">Lacks conserved residue(s) required for the propagation of feature annotation.</text>
</comment>
<keyword evidence="4" id="KW-0472">Membrane</keyword>
<dbReference type="EMBL" id="CATQJL010000112">
    <property type="protein sequence ID" value="CAJ0592840.1"/>
    <property type="molecule type" value="Genomic_DNA"/>
</dbReference>
<feature type="transmembrane region" description="Helical" evidence="4">
    <location>
        <begin position="121"/>
        <end position="139"/>
    </location>
</feature>
<keyword evidence="4" id="KW-0812">Transmembrane</keyword>
<evidence type="ECO:0000256" key="4">
    <source>
        <dbReference type="SAM" id="Phobius"/>
    </source>
</evidence>
<dbReference type="CDD" id="cd00112">
    <property type="entry name" value="LDLa"/>
    <property type="match status" value="1"/>
</dbReference>
<feature type="compositionally biased region" description="Low complexity" evidence="3">
    <location>
        <begin position="95"/>
        <end position="108"/>
    </location>
</feature>
<sequence length="172" mass="19157">MIPLLTVLLQLFDLLSAQLESSMGMQSNLDAPPKQLPQCSGEWQWPCRNGECIARYDVCDGIPQCSDGSDEWNCENWRARQNQYDGGLQGNVNRPVPTTQATPTTGAPEDSSTWLPTKEEFLILAAFAVLAVLIVMVIRRRARAKVLARNRRGNLLQADSDEDDILISSMYS</sequence>
<protein>
    <submittedName>
        <fullName evidence="6">Uncharacterized protein</fullName>
    </submittedName>
</protein>
<reference evidence="6" key="1">
    <citation type="submission" date="2023-07" db="EMBL/GenBank/DDBJ databases">
        <authorList>
            <consortium name="CYATHOMIX"/>
        </authorList>
    </citation>
    <scope>NUCLEOTIDE SEQUENCE</scope>
    <source>
        <strain evidence="6">N/A</strain>
    </source>
</reference>
<dbReference type="Pfam" id="PF00057">
    <property type="entry name" value="Ldl_recept_a"/>
    <property type="match status" value="1"/>
</dbReference>
<name>A0AA36GIE0_CYLNA</name>
<keyword evidence="4" id="KW-1133">Transmembrane helix</keyword>
<accession>A0AA36GIE0</accession>
<proteinExistence type="predicted"/>
<dbReference type="PANTHER" id="PTHR46876">
    <property type="entry name" value="LOW-DENSITY LIPOPROTEIN RECEPTOR-RELATED PROTEIN 11"/>
    <property type="match status" value="1"/>
</dbReference>
<feature type="disulfide bond" evidence="2">
    <location>
        <begin position="59"/>
        <end position="74"/>
    </location>
</feature>
<gene>
    <name evidence="6" type="ORF">CYNAS_LOCUS4823</name>
</gene>
<dbReference type="Proteomes" id="UP001176961">
    <property type="component" value="Unassembled WGS sequence"/>
</dbReference>
<dbReference type="SMART" id="SM00192">
    <property type="entry name" value="LDLa"/>
    <property type="match status" value="1"/>
</dbReference>
<evidence type="ECO:0000256" key="3">
    <source>
        <dbReference type="SAM" id="MobiDB-lite"/>
    </source>
</evidence>
<dbReference type="PANTHER" id="PTHR46876:SF1">
    <property type="entry name" value="LOW-DENSITY LIPOPROTEIN RECEPTOR-RELATED PROTEIN 11"/>
    <property type="match status" value="1"/>
</dbReference>
<keyword evidence="1 2" id="KW-1015">Disulfide bond</keyword>
<keyword evidence="7" id="KW-1185">Reference proteome</keyword>
<feature type="region of interest" description="Disordered" evidence="3">
    <location>
        <begin position="87"/>
        <end position="112"/>
    </location>
</feature>